<protein>
    <submittedName>
        <fullName evidence="3">Uncharacterized protein</fullName>
    </submittedName>
</protein>
<feature type="transmembrane region" description="Helical" evidence="2">
    <location>
        <begin position="175"/>
        <end position="200"/>
    </location>
</feature>
<dbReference type="OrthoDB" id="3742900at2"/>
<feature type="transmembrane region" description="Helical" evidence="2">
    <location>
        <begin position="99"/>
        <end position="116"/>
    </location>
</feature>
<feature type="transmembrane region" description="Helical" evidence="2">
    <location>
        <begin position="75"/>
        <end position="92"/>
    </location>
</feature>
<name>A0A261FVE4_9BIFI</name>
<accession>A0A261FVE4</accession>
<evidence type="ECO:0000256" key="1">
    <source>
        <dbReference type="SAM" id="MobiDB-lite"/>
    </source>
</evidence>
<feature type="transmembrane region" description="Helical" evidence="2">
    <location>
        <begin position="212"/>
        <end position="231"/>
    </location>
</feature>
<dbReference type="PROSITE" id="PS51257">
    <property type="entry name" value="PROKAR_LIPOPROTEIN"/>
    <property type="match status" value="1"/>
</dbReference>
<feature type="region of interest" description="Disordered" evidence="1">
    <location>
        <begin position="415"/>
        <end position="453"/>
    </location>
</feature>
<evidence type="ECO:0000313" key="4">
    <source>
        <dbReference type="Proteomes" id="UP000216074"/>
    </source>
</evidence>
<feature type="compositionally biased region" description="Basic and acidic residues" evidence="1">
    <location>
        <begin position="432"/>
        <end position="443"/>
    </location>
</feature>
<sequence length="453" mass="48496">MIDRLKLWCKGVAIAAASMAVFAIALGCFIALMLLVISMEEGGDNLSAYSLSLTAAMILLAQGSGFSVAPVSLTLTPLLLTLLLIALIRAFAQRLTCSISGYIGGLMAWLTLDMLFSRGTNVALHDAIWQLMAKGAGVFTLGYLLAAIPVSLTVVRALERIRQSVSEPLRRTIRIGVMTSITLISLYIVCGFVTVIVWSVRNRMAVVALYELLGMSTGSRIVTTIACLAWLPNVCIWAVSWLFGGGFAIGDLGLFTLWVGQSSQLPTIPVFGILPEPISDQRLRIALVSIPLACGLLCGMISMIANRGFSVRAAAPDDTPGMKRMIVAFAYPAGSFCISSALMSVLCSLIFLIANGGLGNQRLAHLGVDVMQSTQALARPTAFGLMSAWIIALIGVALVFGIRWAARRIRMRHESHDTDVSNSGQTLQTVTTKEEQDDKHESTDTTGVGVRIP</sequence>
<feature type="transmembrane region" description="Helical" evidence="2">
    <location>
        <begin position="386"/>
        <end position="406"/>
    </location>
</feature>
<dbReference type="AlphaFoldDB" id="A0A261FVE4"/>
<feature type="transmembrane region" description="Helical" evidence="2">
    <location>
        <begin position="238"/>
        <end position="259"/>
    </location>
</feature>
<feature type="transmembrane region" description="Helical" evidence="2">
    <location>
        <begin position="285"/>
        <end position="305"/>
    </location>
</feature>
<feature type="transmembrane region" description="Helical" evidence="2">
    <location>
        <begin position="136"/>
        <end position="155"/>
    </location>
</feature>
<reference evidence="3 4" key="1">
    <citation type="journal article" date="2017" name="BMC Genomics">
        <title>Comparative genomic and phylogenomic analyses of the Bifidobacteriaceae family.</title>
        <authorList>
            <person name="Lugli G.A."/>
            <person name="Milani C."/>
            <person name="Turroni F."/>
            <person name="Duranti S."/>
            <person name="Mancabelli L."/>
            <person name="Mangifesta M."/>
            <person name="Ferrario C."/>
            <person name="Modesto M."/>
            <person name="Mattarelli P."/>
            <person name="Jiri K."/>
            <person name="van Sinderen D."/>
            <person name="Ventura M."/>
        </authorList>
    </citation>
    <scope>NUCLEOTIDE SEQUENCE [LARGE SCALE GENOMIC DNA]</scope>
    <source>
        <strain evidence="3 4">DSM 100202</strain>
    </source>
</reference>
<gene>
    <name evidence="3" type="ORF">BHAP_2016</name>
</gene>
<keyword evidence="2" id="KW-0812">Transmembrane</keyword>
<evidence type="ECO:0000256" key="2">
    <source>
        <dbReference type="SAM" id="Phobius"/>
    </source>
</evidence>
<feature type="transmembrane region" description="Helical" evidence="2">
    <location>
        <begin position="12"/>
        <end position="37"/>
    </location>
</feature>
<evidence type="ECO:0000313" key="3">
    <source>
        <dbReference type="EMBL" id="OZG62913.1"/>
    </source>
</evidence>
<keyword evidence="2" id="KW-1133">Transmembrane helix</keyword>
<dbReference type="Pfam" id="PF19877">
    <property type="entry name" value="DUF6350"/>
    <property type="match status" value="1"/>
</dbReference>
<dbReference type="RefSeq" id="WP_094730546.1">
    <property type="nucleotide sequence ID" value="NZ_MWWY01000043.1"/>
</dbReference>
<comment type="caution">
    <text evidence="3">The sequence shown here is derived from an EMBL/GenBank/DDBJ whole genome shotgun (WGS) entry which is preliminary data.</text>
</comment>
<feature type="compositionally biased region" description="Polar residues" evidence="1">
    <location>
        <begin position="420"/>
        <end position="431"/>
    </location>
</feature>
<dbReference type="EMBL" id="MWWY01000043">
    <property type="protein sequence ID" value="OZG62913.1"/>
    <property type="molecule type" value="Genomic_DNA"/>
</dbReference>
<dbReference type="InterPro" id="IPR045931">
    <property type="entry name" value="DUF6350"/>
</dbReference>
<keyword evidence="4" id="KW-1185">Reference proteome</keyword>
<feature type="transmembrane region" description="Helical" evidence="2">
    <location>
        <begin position="326"/>
        <end position="354"/>
    </location>
</feature>
<dbReference type="Proteomes" id="UP000216074">
    <property type="component" value="Unassembled WGS sequence"/>
</dbReference>
<keyword evidence="2" id="KW-0472">Membrane</keyword>
<organism evidence="3 4">
    <name type="scientific">Bifidobacterium hapali</name>
    <dbReference type="NCBI Taxonomy" id="1630172"/>
    <lineage>
        <taxon>Bacteria</taxon>
        <taxon>Bacillati</taxon>
        <taxon>Actinomycetota</taxon>
        <taxon>Actinomycetes</taxon>
        <taxon>Bifidobacteriales</taxon>
        <taxon>Bifidobacteriaceae</taxon>
        <taxon>Bifidobacterium</taxon>
    </lineage>
</organism>
<proteinExistence type="predicted"/>